<dbReference type="KEGG" id="sgp:SpiGrapes_0440"/>
<dbReference type="InterPro" id="IPR050319">
    <property type="entry name" value="ABC_transp_ATP-bind"/>
</dbReference>
<dbReference type="RefSeq" id="WP_014269147.1">
    <property type="nucleotide sequence ID" value="NC_016633.1"/>
</dbReference>
<dbReference type="InterPro" id="IPR027417">
    <property type="entry name" value="P-loop_NTPase"/>
</dbReference>
<keyword evidence="7" id="KW-1185">Reference proteome</keyword>
<dbReference type="Pfam" id="PF00005">
    <property type="entry name" value="ABC_tran"/>
    <property type="match status" value="2"/>
</dbReference>
<dbReference type="FunFam" id="3.40.50.300:FF:000016">
    <property type="entry name" value="Oligopeptide ABC transporter ATP-binding component"/>
    <property type="match status" value="2"/>
</dbReference>
<dbReference type="Proteomes" id="UP000005632">
    <property type="component" value="Chromosome"/>
</dbReference>
<dbReference type="InterPro" id="IPR017871">
    <property type="entry name" value="ABC_transporter-like_CS"/>
</dbReference>
<dbReference type="NCBIfam" id="TIGR01727">
    <property type="entry name" value="oligo_HPY"/>
    <property type="match status" value="2"/>
</dbReference>
<dbReference type="PROSITE" id="PS00211">
    <property type="entry name" value="ABC_TRANSPORTER_1"/>
    <property type="match status" value="1"/>
</dbReference>
<dbReference type="Pfam" id="PF08352">
    <property type="entry name" value="oligo_HPY"/>
    <property type="match status" value="2"/>
</dbReference>
<dbReference type="SUPFAM" id="SSF52540">
    <property type="entry name" value="P-loop containing nucleoside triphosphate hydrolases"/>
    <property type="match status" value="2"/>
</dbReference>
<dbReference type="PANTHER" id="PTHR43776">
    <property type="entry name" value="TRANSPORT ATP-BINDING PROTEIN"/>
    <property type="match status" value="1"/>
</dbReference>
<feature type="region of interest" description="Disordered" evidence="4">
    <location>
        <begin position="610"/>
        <end position="629"/>
    </location>
</feature>
<keyword evidence="3 6" id="KW-0067">ATP-binding</keyword>
<evidence type="ECO:0000256" key="1">
    <source>
        <dbReference type="ARBA" id="ARBA00022448"/>
    </source>
</evidence>
<organism evidence="6 7">
    <name type="scientific">Sphaerochaeta pleomorpha (strain ATCC BAA-1885 / DSM 22778 / Grapes)</name>
    <dbReference type="NCBI Taxonomy" id="158190"/>
    <lineage>
        <taxon>Bacteria</taxon>
        <taxon>Pseudomonadati</taxon>
        <taxon>Spirochaetota</taxon>
        <taxon>Spirochaetia</taxon>
        <taxon>Spirochaetales</taxon>
        <taxon>Sphaerochaetaceae</taxon>
        <taxon>Sphaerochaeta</taxon>
    </lineage>
</organism>
<dbReference type="SMART" id="SM00382">
    <property type="entry name" value="AAA"/>
    <property type="match status" value="2"/>
</dbReference>
<evidence type="ECO:0000256" key="3">
    <source>
        <dbReference type="ARBA" id="ARBA00022840"/>
    </source>
</evidence>
<protein>
    <submittedName>
        <fullName evidence="6">Oligopeptide/dipeptide ABC transporter, ATP-binding protein</fullName>
    </submittedName>
</protein>
<keyword evidence="1" id="KW-0813">Transport</keyword>
<accession>G8QW55</accession>
<dbReference type="NCBIfam" id="NF007739">
    <property type="entry name" value="PRK10419.1"/>
    <property type="match status" value="2"/>
</dbReference>
<dbReference type="PROSITE" id="PS50893">
    <property type="entry name" value="ABC_TRANSPORTER_2"/>
    <property type="match status" value="2"/>
</dbReference>
<feature type="domain" description="ABC transporter" evidence="5">
    <location>
        <begin position="8"/>
        <end position="255"/>
    </location>
</feature>
<gene>
    <name evidence="6" type="ordered locus">SpiGrapes_0440</name>
</gene>
<proteinExistence type="predicted"/>
<dbReference type="eggNOG" id="COG4608">
    <property type="taxonomic scope" value="Bacteria"/>
</dbReference>
<dbReference type="GO" id="GO:0016887">
    <property type="term" value="F:ATP hydrolysis activity"/>
    <property type="evidence" value="ECO:0007669"/>
    <property type="project" value="InterPro"/>
</dbReference>
<evidence type="ECO:0000259" key="5">
    <source>
        <dbReference type="PROSITE" id="PS50893"/>
    </source>
</evidence>
<evidence type="ECO:0000313" key="7">
    <source>
        <dbReference type="Proteomes" id="UP000005632"/>
    </source>
</evidence>
<dbReference type="eggNOG" id="COG0444">
    <property type="taxonomic scope" value="Bacteria"/>
</dbReference>
<evidence type="ECO:0000256" key="4">
    <source>
        <dbReference type="SAM" id="MobiDB-lite"/>
    </source>
</evidence>
<dbReference type="AlphaFoldDB" id="G8QW55"/>
<dbReference type="InterPro" id="IPR003593">
    <property type="entry name" value="AAA+_ATPase"/>
</dbReference>
<evidence type="ECO:0000256" key="2">
    <source>
        <dbReference type="ARBA" id="ARBA00022741"/>
    </source>
</evidence>
<dbReference type="EMBL" id="CP003155">
    <property type="protein sequence ID" value="AEV28298.1"/>
    <property type="molecule type" value="Genomic_DNA"/>
</dbReference>
<dbReference type="HOGENOM" id="CLU_000604_86_2_12"/>
<dbReference type="OrthoDB" id="9805565at2"/>
<dbReference type="STRING" id="158190.SpiGrapes_0440"/>
<dbReference type="GO" id="GO:0015833">
    <property type="term" value="P:peptide transport"/>
    <property type="evidence" value="ECO:0007669"/>
    <property type="project" value="InterPro"/>
</dbReference>
<dbReference type="InterPro" id="IPR013563">
    <property type="entry name" value="Oligopep_ABC_C"/>
</dbReference>
<dbReference type="NCBIfam" id="NF008453">
    <property type="entry name" value="PRK11308.1"/>
    <property type="match status" value="2"/>
</dbReference>
<feature type="domain" description="ABC transporter" evidence="5">
    <location>
        <begin position="353"/>
        <end position="596"/>
    </location>
</feature>
<evidence type="ECO:0000313" key="6">
    <source>
        <dbReference type="EMBL" id="AEV28298.1"/>
    </source>
</evidence>
<dbReference type="GO" id="GO:0005524">
    <property type="term" value="F:ATP binding"/>
    <property type="evidence" value="ECO:0007669"/>
    <property type="project" value="UniProtKB-KW"/>
</dbReference>
<dbReference type="CDD" id="cd03257">
    <property type="entry name" value="ABC_NikE_OppD_transporters"/>
    <property type="match status" value="2"/>
</dbReference>
<dbReference type="Gene3D" id="3.40.50.300">
    <property type="entry name" value="P-loop containing nucleotide triphosphate hydrolases"/>
    <property type="match status" value="2"/>
</dbReference>
<sequence>MNDNILDIEHLNVSFKTFEGEFAAVRDVSLSLALDESIGIIGESGCGKSTLAYSIMRYVASNAVVEGAIKFKGENLLEKSEQEMSSFRGNRIAMVYQNPSSSLNPALTIGFQLDEVGIFHQKLSKEKARKASLEALKMMNIGDPKGIVRRYPHQISGGIQQRICIAMAILCRPDLMILDEPTTALDVTTEAIILDSINKLREKLHMSLIYISHDMGVINKVSDQVVVMYNGEIVEQGPKEKIFEHPFHPYSRALINCMPRGGIVKENTRLNTIPGYVKRRGIIESGCPYADRCDQHTPTCESMLMFRQVDNLHYASCDRAYAKDGEELVIKKRTPRKRIPKHIEETEDNEPLLEILNLNKVYGSLRKVYAVNDISVSVKSGTVLGIVGESGCGKSTTGHMVSGLFKPTKGKILFEGKDISIAWNKRSAETLKDIQLIFQNPGRSLNPSHTVEQIIARPMKRLSKINSAAERRKLIVSLLNKVDLGEEYLLKKPNQLSGGEQQRVAIARALSISPKLIVCDEPTSALDVSVQASVLNLLNDLQIDTQITYLFISHDLNVINYLSDTIMVMYAGKICEFGTRDEVMAPPYHPYTEALLSAIPEVDPTKKKDPIRLEGSLPNPGKKQKGCPFASRCPRKVGAICSNVYPPMVKLSDSHYYYCHIKPGPKQD</sequence>
<dbReference type="InterPro" id="IPR003439">
    <property type="entry name" value="ABC_transporter-like_ATP-bd"/>
</dbReference>
<dbReference type="GO" id="GO:0055085">
    <property type="term" value="P:transmembrane transport"/>
    <property type="evidence" value="ECO:0007669"/>
    <property type="project" value="UniProtKB-ARBA"/>
</dbReference>
<keyword evidence="2" id="KW-0547">Nucleotide-binding</keyword>
<name>G8QW55_SPHPG</name>
<reference evidence="6 7" key="1">
    <citation type="submission" date="2011-11" db="EMBL/GenBank/DDBJ databases">
        <title>Complete sequence of Spirochaeta sp. grapes.</title>
        <authorList>
            <consortium name="US DOE Joint Genome Institute"/>
            <person name="Lucas S."/>
            <person name="Han J."/>
            <person name="Lapidus A."/>
            <person name="Cheng J.-F."/>
            <person name="Goodwin L."/>
            <person name="Pitluck S."/>
            <person name="Peters L."/>
            <person name="Ovchinnikova G."/>
            <person name="Munk A.C."/>
            <person name="Detter J.C."/>
            <person name="Han C."/>
            <person name="Tapia R."/>
            <person name="Land M."/>
            <person name="Hauser L."/>
            <person name="Kyrpides N."/>
            <person name="Ivanova N."/>
            <person name="Pagani I."/>
            <person name="Ritalahtilisa K."/>
            <person name="Loeffler F."/>
            <person name="Woyke T."/>
        </authorList>
    </citation>
    <scope>NUCLEOTIDE SEQUENCE [LARGE SCALE GENOMIC DNA]</scope>
    <source>
        <strain evidence="7">ATCC BAA-1885 / DSM 22778 / Grapes</strain>
    </source>
</reference>